<feature type="domain" description="GHMP kinase C-terminal" evidence="4">
    <location>
        <begin position="209"/>
        <end position="291"/>
    </location>
</feature>
<dbReference type="AlphaFoldDB" id="A0A4U8Z2P4"/>
<dbReference type="Pfam" id="PF00288">
    <property type="entry name" value="GHMP_kinases_N"/>
    <property type="match status" value="1"/>
</dbReference>
<dbReference type="EMBL" id="LR536450">
    <property type="protein sequence ID" value="VFU09607.1"/>
    <property type="molecule type" value="Genomic_DNA"/>
</dbReference>
<dbReference type="KEGG" id="mtun:MTUNDRAET4_2720"/>
<dbReference type="Gene3D" id="3.30.230.10">
    <property type="match status" value="1"/>
</dbReference>
<name>A0A4U8Z2P4_METTU</name>
<evidence type="ECO:0000259" key="3">
    <source>
        <dbReference type="Pfam" id="PF00288"/>
    </source>
</evidence>
<dbReference type="NCBIfam" id="TIGR00144">
    <property type="entry name" value="beta_RFAP_syn"/>
    <property type="match status" value="1"/>
</dbReference>
<keyword evidence="2 5" id="KW-0418">Kinase</keyword>
<dbReference type="PIRSF" id="PIRSF004884">
    <property type="entry name" value="Sugar_kin_arch"/>
    <property type="match status" value="1"/>
</dbReference>
<dbReference type="Proteomes" id="UP000294360">
    <property type="component" value="Chromosome"/>
</dbReference>
<dbReference type="InterPro" id="IPR020568">
    <property type="entry name" value="Ribosomal_Su5_D2-typ_SF"/>
</dbReference>
<feature type="domain" description="GHMP kinase N-terminal" evidence="3">
    <location>
        <begin position="66"/>
        <end position="123"/>
    </location>
</feature>
<accession>A0A4U8Z2P4</accession>
<evidence type="ECO:0000256" key="1">
    <source>
        <dbReference type="ARBA" id="ARBA00022679"/>
    </source>
</evidence>
<proteinExistence type="predicted"/>
<evidence type="ECO:0000313" key="6">
    <source>
        <dbReference type="Proteomes" id="UP000294360"/>
    </source>
</evidence>
<dbReference type="GO" id="GO:0016301">
    <property type="term" value="F:kinase activity"/>
    <property type="evidence" value="ECO:0007669"/>
    <property type="project" value="UniProtKB-KW"/>
</dbReference>
<dbReference type="Pfam" id="PF08544">
    <property type="entry name" value="GHMP_kinases_C"/>
    <property type="match status" value="1"/>
</dbReference>
<gene>
    <name evidence="5" type="ORF">MTUNDRAET4_2720</name>
</gene>
<evidence type="ECO:0000256" key="2">
    <source>
        <dbReference type="ARBA" id="ARBA00022777"/>
    </source>
</evidence>
<protein>
    <submittedName>
        <fullName evidence="5">GHMP kinase</fullName>
    </submittedName>
</protein>
<dbReference type="PANTHER" id="PTHR20861">
    <property type="entry name" value="HOMOSERINE/4-DIPHOSPHOCYTIDYL-2-C-METHYL-D-ERYTHRITOL KINASE"/>
    <property type="match status" value="1"/>
</dbReference>
<keyword evidence="1" id="KW-0808">Transferase</keyword>
<dbReference type="OrthoDB" id="1492801at2"/>
<dbReference type="InterPro" id="IPR013750">
    <property type="entry name" value="GHMP_kinase_C_dom"/>
</dbReference>
<dbReference type="InterPro" id="IPR014721">
    <property type="entry name" value="Ribsml_uS5_D2-typ_fold_subgr"/>
</dbReference>
<reference evidence="5 6" key="1">
    <citation type="submission" date="2019-03" db="EMBL/GenBank/DDBJ databases">
        <authorList>
            <person name="Kox A.R. M."/>
        </authorList>
    </citation>
    <scope>NUCLEOTIDE SEQUENCE [LARGE SCALE GENOMIC DNA]</scope>
    <source>
        <strain evidence="5">MTUNDRAET4 annotated genome</strain>
    </source>
</reference>
<sequence length="323" mass="34037">MFESVTAIAPARLHLGFLDLNGGLGRRFGSIGLAIDHPATRLTISRAERTIVQGAEETRVRTYLGALTERFRLASAYRVTIDEAIPDHVGLGSGTQLALALASALRSLEGIEPDLADDALLLRRTMRSGVGAGLFQRGGVVVDGGRGEHTVTPPIIARLDFPRAWRVIVVLDPRMKGIHGPQETASFAALGSFEADAAAEICRLVLIKALPALAEEDIDAFGAAISRIQQIVGTYFAPAQGGSSYTSAAVAEALRELQNHGAKGIGQSSWGPTGFAFAANPDEAQRLCDLLRAKIAALGVDIMICKGLNHGAIVKGQPSTIDT</sequence>
<evidence type="ECO:0000313" key="5">
    <source>
        <dbReference type="EMBL" id="VFU09607.1"/>
    </source>
</evidence>
<evidence type="ECO:0000259" key="4">
    <source>
        <dbReference type="Pfam" id="PF08544"/>
    </source>
</evidence>
<dbReference type="InterPro" id="IPR006204">
    <property type="entry name" value="GHMP_kinase_N_dom"/>
</dbReference>
<dbReference type="SUPFAM" id="SSF54211">
    <property type="entry name" value="Ribosomal protein S5 domain 2-like"/>
    <property type="match status" value="1"/>
</dbReference>
<dbReference type="PANTHER" id="PTHR20861:SF6">
    <property type="entry name" value="BETA-RIBOFURANOSYLPHENOL 5'-PHOSPHATE SYNTHASE"/>
    <property type="match status" value="1"/>
</dbReference>
<dbReference type="RefSeq" id="WP_134490028.1">
    <property type="nucleotide sequence ID" value="NZ_CP139089.1"/>
</dbReference>
<dbReference type="GO" id="GO:0005524">
    <property type="term" value="F:ATP binding"/>
    <property type="evidence" value="ECO:0007669"/>
    <property type="project" value="InterPro"/>
</dbReference>
<dbReference type="InterPro" id="IPR004422">
    <property type="entry name" value="RFAP_synthase"/>
</dbReference>
<organism evidence="5 6">
    <name type="scientific">Methylocella tundrae</name>
    <dbReference type="NCBI Taxonomy" id="227605"/>
    <lineage>
        <taxon>Bacteria</taxon>
        <taxon>Pseudomonadati</taxon>
        <taxon>Pseudomonadota</taxon>
        <taxon>Alphaproteobacteria</taxon>
        <taxon>Hyphomicrobiales</taxon>
        <taxon>Beijerinckiaceae</taxon>
        <taxon>Methylocella</taxon>
    </lineage>
</organism>